<sequence length="187" mass="20765">MDPKKRQDVAAEEPQKTKDADACSTRTGSSHTTSKDSSDSTSTDQTSTYVSFPTFVPNEPETDEKDRPKRKKKPRRESGTCSRVLFAHEDGNLSAADFGITIWLSPETSEELYQGFSTSKLPLTFRDAIEVTYSIGVQYLWMDSLCVVQGSEEDKVRESASMDRIFGNAFLALIAANSSDCKDGFFE</sequence>
<organism evidence="3 4">
    <name type="scientific">Colletotrichum sojae</name>
    <dbReference type="NCBI Taxonomy" id="2175907"/>
    <lineage>
        <taxon>Eukaryota</taxon>
        <taxon>Fungi</taxon>
        <taxon>Dikarya</taxon>
        <taxon>Ascomycota</taxon>
        <taxon>Pezizomycotina</taxon>
        <taxon>Sordariomycetes</taxon>
        <taxon>Hypocreomycetidae</taxon>
        <taxon>Glomerellales</taxon>
        <taxon>Glomerellaceae</taxon>
        <taxon>Colletotrichum</taxon>
        <taxon>Colletotrichum orchidearum species complex</taxon>
    </lineage>
</organism>
<evidence type="ECO:0000256" key="1">
    <source>
        <dbReference type="SAM" id="MobiDB-lite"/>
    </source>
</evidence>
<evidence type="ECO:0000259" key="2">
    <source>
        <dbReference type="Pfam" id="PF06985"/>
    </source>
</evidence>
<dbReference type="AlphaFoldDB" id="A0A8H6ISA1"/>
<dbReference type="Proteomes" id="UP000652219">
    <property type="component" value="Unassembled WGS sequence"/>
</dbReference>
<evidence type="ECO:0000313" key="3">
    <source>
        <dbReference type="EMBL" id="KAF6793817.1"/>
    </source>
</evidence>
<feature type="non-terminal residue" evidence="3">
    <location>
        <position position="1"/>
    </location>
</feature>
<dbReference type="PANTHER" id="PTHR33112:SF16">
    <property type="entry name" value="HETEROKARYON INCOMPATIBILITY DOMAIN-CONTAINING PROTEIN"/>
    <property type="match status" value="1"/>
</dbReference>
<reference evidence="3 4" key="1">
    <citation type="journal article" date="2020" name="Phytopathology">
        <title>Genome Sequence Resources of Colletotrichum truncatum, C. plurivorum, C. musicola, and C. sojae: Four Species Pathogenic to Soybean (Glycine max).</title>
        <authorList>
            <person name="Rogerio F."/>
            <person name="Boufleur T.R."/>
            <person name="Ciampi-Guillardi M."/>
            <person name="Sukno S.A."/>
            <person name="Thon M.R."/>
            <person name="Massola Junior N.S."/>
            <person name="Baroncelli R."/>
        </authorList>
    </citation>
    <scope>NUCLEOTIDE SEQUENCE [LARGE SCALE GENOMIC DNA]</scope>
    <source>
        <strain evidence="3 4">LFN0009</strain>
    </source>
</reference>
<feature type="compositionally biased region" description="Low complexity" evidence="1">
    <location>
        <begin position="39"/>
        <end position="51"/>
    </location>
</feature>
<evidence type="ECO:0000313" key="4">
    <source>
        <dbReference type="Proteomes" id="UP000652219"/>
    </source>
</evidence>
<dbReference type="Pfam" id="PF06985">
    <property type="entry name" value="HET"/>
    <property type="match status" value="1"/>
</dbReference>
<feature type="region of interest" description="Disordered" evidence="1">
    <location>
        <begin position="1"/>
        <end position="81"/>
    </location>
</feature>
<proteinExistence type="predicted"/>
<accession>A0A8H6ISA1</accession>
<gene>
    <name evidence="3" type="ORF">CSOJ01_13789</name>
</gene>
<feature type="domain" description="Heterokaryon incompatibility" evidence="2">
    <location>
        <begin position="109"/>
        <end position="184"/>
    </location>
</feature>
<protein>
    <submittedName>
        <fullName evidence="3">HET domain-containing protein</fullName>
    </submittedName>
</protein>
<dbReference type="PANTHER" id="PTHR33112">
    <property type="entry name" value="DOMAIN PROTEIN, PUTATIVE-RELATED"/>
    <property type="match status" value="1"/>
</dbReference>
<name>A0A8H6ISA1_9PEZI</name>
<dbReference type="InterPro" id="IPR010730">
    <property type="entry name" value="HET"/>
</dbReference>
<comment type="caution">
    <text evidence="3">The sequence shown here is derived from an EMBL/GenBank/DDBJ whole genome shotgun (WGS) entry which is preliminary data.</text>
</comment>
<dbReference type="EMBL" id="WIGN01000420">
    <property type="protein sequence ID" value="KAF6793817.1"/>
    <property type="molecule type" value="Genomic_DNA"/>
</dbReference>
<keyword evidence="4" id="KW-1185">Reference proteome</keyword>
<feature type="compositionally biased region" description="Basic and acidic residues" evidence="1">
    <location>
        <begin position="1"/>
        <end position="21"/>
    </location>
</feature>